<dbReference type="Proteomes" id="UP000053039">
    <property type="component" value="Unassembled WGS sequence"/>
</dbReference>
<dbReference type="OrthoDB" id="3870258at2"/>
<protein>
    <submittedName>
        <fullName evidence="1">Uncharacterized protein</fullName>
    </submittedName>
</protein>
<sequence>MTTDGGPVVEAGVKVREFVDRGLPQDVIGVHAACRYYSVVELEQLGGFDPYDLRERLESVVWVGDEEFAAHGLTPEEIADLRRWALDWESDLGLRLLEDYDDSQDAEG</sequence>
<organism evidence="1 2">
    <name type="scientific">Streptomyces pseudovenezuelae</name>
    <dbReference type="NCBI Taxonomy" id="67350"/>
    <lineage>
        <taxon>Bacteria</taxon>
        <taxon>Bacillati</taxon>
        <taxon>Actinomycetota</taxon>
        <taxon>Actinomycetes</taxon>
        <taxon>Kitasatosporales</taxon>
        <taxon>Streptomycetaceae</taxon>
        <taxon>Streptomyces</taxon>
        <taxon>Streptomyces aurantiacus group</taxon>
    </lineage>
</organism>
<evidence type="ECO:0000313" key="1">
    <source>
        <dbReference type="EMBL" id="KUM90282.1"/>
    </source>
</evidence>
<gene>
    <name evidence="1" type="ORF">AQI94_00270</name>
</gene>
<comment type="caution">
    <text evidence="1">The sequence shown here is derived from an EMBL/GenBank/DDBJ whole genome shotgun (WGS) entry which is preliminary data.</text>
</comment>
<evidence type="ECO:0000313" key="2">
    <source>
        <dbReference type="Proteomes" id="UP000053039"/>
    </source>
</evidence>
<proteinExistence type="predicted"/>
<dbReference type="AlphaFoldDB" id="A0A101NBZ4"/>
<name>A0A101NBZ4_9ACTN</name>
<dbReference type="EMBL" id="LMWM01000003">
    <property type="protein sequence ID" value="KUM90282.1"/>
    <property type="molecule type" value="Genomic_DNA"/>
</dbReference>
<reference evidence="1 2" key="1">
    <citation type="submission" date="2015-10" db="EMBL/GenBank/DDBJ databases">
        <title>Draft genome sequence of Streptomyces pseudovenezuelae DSM 40212, type strain for the species Streptomyces pseudovenezuelae.</title>
        <authorList>
            <person name="Ruckert C."/>
            <person name="Winkler A."/>
            <person name="Kalinowski J."/>
            <person name="Kampfer P."/>
            <person name="Glaeser S."/>
        </authorList>
    </citation>
    <scope>NUCLEOTIDE SEQUENCE [LARGE SCALE GENOMIC DNA]</scope>
    <source>
        <strain evidence="1 2">DSM 40212</strain>
    </source>
</reference>
<dbReference type="RefSeq" id="WP_051832058.1">
    <property type="nucleotide sequence ID" value="NZ_CP109024.1"/>
</dbReference>
<accession>A0A101NBZ4</accession>